<protein>
    <submittedName>
        <fullName evidence="1">Uncharacterized protein</fullName>
    </submittedName>
</protein>
<accession>A0A195CBM4</accession>
<keyword evidence="2" id="KW-1185">Reference proteome</keyword>
<name>A0A195CBM4_9HYME</name>
<evidence type="ECO:0000313" key="1">
    <source>
        <dbReference type="EMBL" id="KYM97513.1"/>
    </source>
</evidence>
<gene>
    <name evidence="1" type="ORF">ALC62_11807</name>
</gene>
<dbReference type="EMBL" id="KQ978068">
    <property type="protein sequence ID" value="KYM97513.1"/>
    <property type="molecule type" value="Genomic_DNA"/>
</dbReference>
<organism evidence="1 2">
    <name type="scientific">Cyphomyrmex costatus</name>
    <dbReference type="NCBI Taxonomy" id="456900"/>
    <lineage>
        <taxon>Eukaryota</taxon>
        <taxon>Metazoa</taxon>
        <taxon>Ecdysozoa</taxon>
        <taxon>Arthropoda</taxon>
        <taxon>Hexapoda</taxon>
        <taxon>Insecta</taxon>
        <taxon>Pterygota</taxon>
        <taxon>Neoptera</taxon>
        <taxon>Endopterygota</taxon>
        <taxon>Hymenoptera</taxon>
        <taxon>Apocrita</taxon>
        <taxon>Aculeata</taxon>
        <taxon>Formicoidea</taxon>
        <taxon>Formicidae</taxon>
        <taxon>Myrmicinae</taxon>
        <taxon>Cyphomyrmex</taxon>
    </lineage>
</organism>
<proteinExistence type="predicted"/>
<dbReference type="AlphaFoldDB" id="A0A195CBM4"/>
<sequence length="69" mass="7468">MYFCGDVVISTIPFVGLLADHPDRSMSDHYVITSDRTLVGVYTGELRTRACSPSGYAPALNADSKENEG</sequence>
<evidence type="ECO:0000313" key="2">
    <source>
        <dbReference type="Proteomes" id="UP000078542"/>
    </source>
</evidence>
<reference evidence="1 2" key="1">
    <citation type="submission" date="2016-03" db="EMBL/GenBank/DDBJ databases">
        <title>Cyphomyrmex costatus WGS genome.</title>
        <authorList>
            <person name="Nygaard S."/>
            <person name="Hu H."/>
            <person name="Boomsma J."/>
            <person name="Zhang G."/>
        </authorList>
    </citation>
    <scope>NUCLEOTIDE SEQUENCE [LARGE SCALE GENOMIC DNA]</scope>
    <source>
        <strain evidence="1">MS0001</strain>
        <tissue evidence="1">Whole body</tissue>
    </source>
</reference>
<dbReference type="Proteomes" id="UP000078542">
    <property type="component" value="Unassembled WGS sequence"/>
</dbReference>